<keyword evidence="7" id="KW-0460">Magnesium</keyword>
<dbReference type="GO" id="GO:0004810">
    <property type="term" value="F:CCA tRNA nucleotidyltransferase activity"/>
    <property type="evidence" value="ECO:0007669"/>
    <property type="project" value="UniProtKB-EC"/>
</dbReference>
<evidence type="ECO:0000256" key="8">
    <source>
        <dbReference type="RuleBase" id="RU003953"/>
    </source>
</evidence>
<keyword evidence="8" id="KW-0694">RNA-binding</keyword>
<dbReference type="InterPro" id="IPR032828">
    <property type="entry name" value="PolyA_RNA-bd"/>
</dbReference>
<accession>A0A238J2K3</accession>
<reference evidence="11 12" key="1">
    <citation type="submission" date="2017-05" db="EMBL/GenBank/DDBJ databases">
        <authorList>
            <person name="Song R."/>
            <person name="Chenine A.L."/>
            <person name="Ruprecht R.M."/>
        </authorList>
    </citation>
    <scope>NUCLEOTIDE SEQUENCE [LARGE SCALE GENOMIC DNA]</scope>
    <source>
        <strain evidence="11 12">CECT 8489</strain>
    </source>
</reference>
<dbReference type="EMBL" id="FXXQ01000011">
    <property type="protein sequence ID" value="SMX24959.1"/>
    <property type="molecule type" value="Genomic_DNA"/>
</dbReference>
<dbReference type="AlphaFoldDB" id="A0A238J2K3"/>
<keyword evidence="5" id="KW-0479">Metal-binding</keyword>
<dbReference type="RefSeq" id="WP_093975163.1">
    <property type="nucleotide sequence ID" value="NZ_FXXQ01000011.1"/>
</dbReference>
<evidence type="ECO:0000256" key="7">
    <source>
        <dbReference type="ARBA" id="ARBA00022842"/>
    </source>
</evidence>
<evidence type="ECO:0000256" key="4">
    <source>
        <dbReference type="ARBA" id="ARBA00022695"/>
    </source>
</evidence>
<dbReference type="Gene3D" id="1.10.3090.10">
    <property type="entry name" value="cca-adding enzyme, domain 2"/>
    <property type="match status" value="1"/>
</dbReference>
<keyword evidence="3" id="KW-0819">tRNA processing</keyword>
<gene>
    <name evidence="11" type="primary">cca</name>
    <name evidence="11" type="ORF">BOA8489_03092</name>
</gene>
<dbReference type="PROSITE" id="PS51257">
    <property type="entry name" value="PROKAR_LIPOPROTEIN"/>
    <property type="match status" value="1"/>
</dbReference>
<dbReference type="InterPro" id="IPR043519">
    <property type="entry name" value="NT_sf"/>
</dbReference>
<feature type="domain" description="Poly A polymerase head" evidence="9">
    <location>
        <begin position="29"/>
        <end position="150"/>
    </location>
</feature>
<protein>
    <submittedName>
        <fullName evidence="11">CCA-adding enzyme</fullName>
        <ecNumber evidence="11">2.7.7.72</ecNumber>
    </submittedName>
</protein>
<dbReference type="PANTHER" id="PTHR46173">
    <property type="entry name" value="CCA TRNA NUCLEOTIDYLTRANSFERASE 1, MITOCHONDRIAL"/>
    <property type="match status" value="1"/>
</dbReference>
<dbReference type="InterPro" id="IPR002646">
    <property type="entry name" value="PolA_pol_head_dom"/>
</dbReference>
<dbReference type="Gene3D" id="3.30.460.10">
    <property type="entry name" value="Beta Polymerase, domain 2"/>
    <property type="match status" value="1"/>
</dbReference>
<evidence type="ECO:0000256" key="1">
    <source>
        <dbReference type="ARBA" id="ARBA00001946"/>
    </source>
</evidence>
<sequence length="389" mass="42364">MKRIDADWLKNAETQRVFEILQSANHQAFAVGGCVRNTLLGVPVNDIDIATSATPAETTRLAERAGKKAIPTGFDHGTVTVVIDEKPFEVTTFRRDVETDGRRAIVAFTDNMEEDARRRDFTMNAIYADASGHVHDPLGGMPDLLAHRVRFIENADERIKEDALRSLRFFRFHAQYGDPSERLDPDALSAISQNVAALDGLAGERIGAEMLKLLATPDPAPSLAGMAVTGALMRVLPGASTQWVAPLVHLEKEAGQPADALRRLATLGGDDPNQRWRLSRADARKRSQLTELASGTVSISEVAWRYGKDTAWSVVLIRQALSEQQLPGGIAESIRNAAAAEFPLKTKDLMAHHAGPALGAALRRAEKAWIESNFLLSRDALIGIALKEG</sequence>
<dbReference type="SUPFAM" id="SSF81891">
    <property type="entry name" value="Poly A polymerase C-terminal region-like"/>
    <property type="match status" value="1"/>
</dbReference>
<dbReference type="CDD" id="cd05398">
    <property type="entry name" value="NT_ClassII-CCAase"/>
    <property type="match status" value="1"/>
</dbReference>
<dbReference type="Pfam" id="PF01743">
    <property type="entry name" value="PolyA_pol"/>
    <property type="match status" value="1"/>
</dbReference>
<dbReference type="GO" id="GO:0000049">
    <property type="term" value="F:tRNA binding"/>
    <property type="evidence" value="ECO:0007669"/>
    <property type="project" value="TreeGrafter"/>
</dbReference>
<evidence type="ECO:0000256" key="2">
    <source>
        <dbReference type="ARBA" id="ARBA00022679"/>
    </source>
</evidence>
<evidence type="ECO:0000259" key="9">
    <source>
        <dbReference type="Pfam" id="PF01743"/>
    </source>
</evidence>
<evidence type="ECO:0000313" key="11">
    <source>
        <dbReference type="EMBL" id="SMX24959.1"/>
    </source>
</evidence>
<feature type="domain" description="tRNA nucleotidyltransferase/poly(A) polymerase RNA and SrmB- binding" evidence="10">
    <location>
        <begin position="183"/>
        <end position="239"/>
    </location>
</feature>
<keyword evidence="6" id="KW-0547">Nucleotide-binding</keyword>
<dbReference type="OrthoDB" id="9805698at2"/>
<evidence type="ECO:0000256" key="6">
    <source>
        <dbReference type="ARBA" id="ARBA00022741"/>
    </source>
</evidence>
<evidence type="ECO:0000256" key="5">
    <source>
        <dbReference type="ARBA" id="ARBA00022723"/>
    </source>
</evidence>
<dbReference type="GO" id="GO:0046872">
    <property type="term" value="F:metal ion binding"/>
    <property type="evidence" value="ECO:0007669"/>
    <property type="project" value="UniProtKB-KW"/>
</dbReference>
<keyword evidence="2 8" id="KW-0808">Transferase</keyword>
<dbReference type="Pfam" id="PF12627">
    <property type="entry name" value="PolyA_pol_RNAbd"/>
    <property type="match status" value="1"/>
</dbReference>
<evidence type="ECO:0000259" key="10">
    <source>
        <dbReference type="Pfam" id="PF12627"/>
    </source>
</evidence>
<dbReference type="EC" id="2.7.7.72" evidence="11"/>
<proteinExistence type="inferred from homology"/>
<comment type="cofactor">
    <cofactor evidence="1">
        <name>Mg(2+)</name>
        <dbReference type="ChEBI" id="CHEBI:18420"/>
    </cofactor>
</comment>
<dbReference type="SUPFAM" id="SSF81301">
    <property type="entry name" value="Nucleotidyltransferase"/>
    <property type="match status" value="1"/>
</dbReference>
<dbReference type="Proteomes" id="UP000201838">
    <property type="component" value="Unassembled WGS sequence"/>
</dbReference>
<keyword evidence="12" id="KW-1185">Reference proteome</keyword>
<dbReference type="InterPro" id="IPR050264">
    <property type="entry name" value="Bact_CCA-adding_enz_type3_sf"/>
</dbReference>
<comment type="similarity">
    <text evidence="8">Belongs to the tRNA nucleotidyltransferase/poly(A) polymerase family.</text>
</comment>
<evidence type="ECO:0000256" key="3">
    <source>
        <dbReference type="ARBA" id="ARBA00022694"/>
    </source>
</evidence>
<keyword evidence="4 11" id="KW-0548">Nucleotidyltransferase</keyword>
<dbReference type="PANTHER" id="PTHR46173:SF1">
    <property type="entry name" value="CCA TRNA NUCLEOTIDYLTRANSFERASE 1, MITOCHONDRIAL"/>
    <property type="match status" value="1"/>
</dbReference>
<dbReference type="GO" id="GO:0008033">
    <property type="term" value="P:tRNA processing"/>
    <property type="evidence" value="ECO:0007669"/>
    <property type="project" value="UniProtKB-KW"/>
</dbReference>
<evidence type="ECO:0000313" key="12">
    <source>
        <dbReference type="Proteomes" id="UP000201838"/>
    </source>
</evidence>
<name>A0A238J2K3_9RHOB</name>
<dbReference type="GO" id="GO:0000166">
    <property type="term" value="F:nucleotide binding"/>
    <property type="evidence" value="ECO:0007669"/>
    <property type="project" value="UniProtKB-KW"/>
</dbReference>
<organism evidence="11 12">
    <name type="scientific">Boseongicola aestuarii</name>
    <dbReference type="NCBI Taxonomy" id="1470561"/>
    <lineage>
        <taxon>Bacteria</taxon>
        <taxon>Pseudomonadati</taxon>
        <taxon>Pseudomonadota</taxon>
        <taxon>Alphaproteobacteria</taxon>
        <taxon>Rhodobacterales</taxon>
        <taxon>Paracoccaceae</taxon>
        <taxon>Boseongicola</taxon>
    </lineage>
</organism>